<dbReference type="InterPro" id="IPR033985">
    <property type="entry name" value="SusD-like_N"/>
</dbReference>
<organism evidence="9 10">
    <name type="scientific">Bacteroides fluxus YIT 12057</name>
    <dbReference type="NCBI Taxonomy" id="763034"/>
    <lineage>
        <taxon>Bacteria</taxon>
        <taxon>Pseudomonadati</taxon>
        <taxon>Bacteroidota</taxon>
        <taxon>Bacteroidia</taxon>
        <taxon>Bacteroidales</taxon>
        <taxon>Bacteroidaceae</taxon>
        <taxon>Bacteroides</taxon>
    </lineage>
</organism>
<feature type="domain" description="SusD-like N-terminal" evidence="8">
    <location>
        <begin position="31"/>
        <end position="226"/>
    </location>
</feature>
<evidence type="ECO:0000256" key="5">
    <source>
        <dbReference type="ARBA" id="ARBA00023237"/>
    </source>
</evidence>
<dbReference type="AlphaFoldDB" id="F3PWX9"/>
<dbReference type="Pfam" id="PF14322">
    <property type="entry name" value="SusD-like_3"/>
    <property type="match status" value="1"/>
</dbReference>
<evidence type="ECO:0000256" key="3">
    <source>
        <dbReference type="ARBA" id="ARBA00022729"/>
    </source>
</evidence>
<dbReference type="STRING" id="763034.HMPREF9446_03267"/>
<dbReference type="eggNOG" id="COG0436">
    <property type="taxonomic scope" value="Bacteria"/>
</dbReference>
<comment type="subcellular location">
    <subcellularLocation>
        <location evidence="1">Cell outer membrane</location>
    </subcellularLocation>
</comment>
<dbReference type="GeneID" id="86050664"/>
<feature type="region of interest" description="Disordered" evidence="6">
    <location>
        <begin position="548"/>
        <end position="581"/>
    </location>
</feature>
<keyword evidence="4" id="KW-0472">Membrane</keyword>
<comment type="similarity">
    <text evidence="2">Belongs to the SusD family.</text>
</comment>
<dbReference type="Pfam" id="PF07980">
    <property type="entry name" value="SusD_RagB"/>
    <property type="match status" value="1"/>
</dbReference>
<evidence type="ECO:0000256" key="1">
    <source>
        <dbReference type="ARBA" id="ARBA00004442"/>
    </source>
</evidence>
<dbReference type="EMBL" id="AFBN01000096">
    <property type="protein sequence ID" value="EGF52058.1"/>
    <property type="molecule type" value="Genomic_DNA"/>
</dbReference>
<keyword evidence="10" id="KW-1185">Reference proteome</keyword>
<evidence type="ECO:0000256" key="6">
    <source>
        <dbReference type="SAM" id="MobiDB-lite"/>
    </source>
</evidence>
<dbReference type="HOGENOM" id="CLU_015553_1_4_10"/>
<name>F3PWX9_9BACE</name>
<dbReference type="Proteomes" id="UP000003416">
    <property type="component" value="Unassembled WGS sequence"/>
</dbReference>
<dbReference type="RefSeq" id="WP_009126486.1">
    <property type="nucleotide sequence ID" value="NZ_GL882689.1"/>
</dbReference>
<evidence type="ECO:0000259" key="7">
    <source>
        <dbReference type="Pfam" id="PF07980"/>
    </source>
</evidence>
<evidence type="ECO:0000256" key="2">
    <source>
        <dbReference type="ARBA" id="ARBA00006275"/>
    </source>
</evidence>
<evidence type="ECO:0000256" key="4">
    <source>
        <dbReference type="ARBA" id="ARBA00023136"/>
    </source>
</evidence>
<dbReference type="SUPFAM" id="SSF48452">
    <property type="entry name" value="TPR-like"/>
    <property type="match status" value="1"/>
</dbReference>
<feature type="domain" description="RagB/SusD" evidence="7">
    <location>
        <begin position="299"/>
        <end position="580"/>
    </location>
</feature>
<dbReference type="GO" id="GO:0009279">
    <property type="term" value="C:cell outer membrane"/>
    <property type="evidence" value="ECO:0007669"/>
    <property type="project" value="UniProtKB-SubCell"/>
</dbReference>
<dbReference type="InterPro" id="IPR012944">
    <property type="entry name" value="SusD_RagB_dom"/>
</dbReference>
<reference evidence="9 10" key="1">
    <citation type="submission" date="2011-02" db="EMBL/GenBank/DDBJ databases">
        <authorList>
            <person name="Weinstock G."/>
            <person name="Sodergren E."/>
            <person name="Clifton S."/>
            <person name="Fulton L."/>
            <person name="Fulton B."/>
            <person name="Courtney L."/>
            <person name="Fronick C."/>
            <person name="Harrison M."/>
            <person name="Strong C."/>
            <person name="Farmer C."/>
            <person name="Delahaunty K."/>
            <person name="Markovic C."/>
            <person name="Hall O."/>
            <person name="Minx P."/>
            <person name="Tomlinson C."/>
            <person name="Mitreva M."/>
            <person name="Hou S."/>
            <person name="Chen J."/>
            <person name="Wollam A."/>
            <person name="Pepin K.H."/>
            <person name="Johnson M."/>
            <person name="Bhonagiri V."/>
            <person name="Zhang X."/>
            <person name="Suruliraj S."/>
            <person name="Warren W."/>
            <person name="Chinwalla A."/>
            <person name="Mardis E.R."/>
            <person name="Wilson R.K."/>
        </authorList>
    </citation>
    <scope>NUCLEOTIDE SEQUENCE [LARGE SCALE GENOMIC DNA]</scope>
    <source>
        <strain evidence="9 10">YIT 12057</strain>
    </source>
</reference>
<dbReference type="Gene3D" id="1.25.40.390">
    <property type="match status" value="1"/>
</dbReference>
<evidence type="ECO:0000259" key="8">
    <source>
        <dbReference type="Pfam" id="PF14322"/>
    </source>
</evidence>
<gene>
    <name evidence="9" type="ORF">HMPREF9446_03267</name>
</gene>
<protein>
    <submittedName>
        <fullName evidence="9">SusD family protein</fullName>
    </submittedName>
</protein>
<dbReference type="InterPro" id="IPR011990">
    <property type="entry name" value="TPR-like_helical_dom_sf"/>
</dbReference>
<sequence length="581" mass="67276">MKRIIIDNGVKVLGLICCSAMLAVNTSCENFLEEKEVPRLTNDYYNSEQGVEAGVTSIYSYMRDFVGGETINELTEYGNDLITGGNDGWNRGANLYNTGMSSTTGACWSLWNSSYQAIGVANKVLESMSEVNMTRDKKEQYTAEINFLRSYFYFDLVQQFGRIPLVTYAVNEPKTDFKRASVEDVYKQIITDLRYAEEHLRETAGGDAQGRATKYAAAHLLAKVYLTRGSAVKDARGQKSTDMDSAYYYARKVIDSNKYQLQRNFADLWDINNMGNSEVVFAVQFTEDKIYNGNGNQSHLLWCSEYDKFPGMKRDMENGRPYKKHMPTNKTMLELYDRKNDSRFYKSFKWTFYCNNPTKDLALGDTAVYYSMYPKKNRPYKYTYLQWKAEDIDKQENGMTNRKNYPHLVKYIDPLRGDDMNRKEGVREWVRMRLGETYLIAAEAAGRKGDYGLAAELINVIRERAAWHDGETKMAQYWVEEGGEYNNTESTYEEIKVKAADLQNNFVDFILDERGRELLGEYTRWPDLVRCEKLVEYAKKWNPDSAPNVEDYHKLRPIPQNHIDRLNPKGSNEEEQNPGYF</sequence>
<keyword evidence="5" id="KW-0998">Cell outer membrane</keyword>
<proteinExistence type="inferred from homology"/>
<evidence type="ECO:0000313" key="10">
    <source>
        <dbReference type="Proteomes" id="UP000003416"/>
    </source>
</evidence>
<evidence type="ECO:0000313" key="9">
    <source>
        <dbReference type="EMBL" id="EGF52058.1"/>
    </source>
</evidence>
<comment type="caution">
    <text evidence="9">The sequence shown here is derived from an EMBL/GenBank/DDBJ whole genome shotgun (WGS) entry which is preliminary data.</text>
</comment>
<keyword evidence="3" id="KW-0732">Signal</keyword>
<accession>F3PWX9</accession>